<evidence type="ECO:0000313" key="2">
    <source>
        <dbReference type="RefSeq" id="XP_028145844.1"/>
    </source>
</evidence>
<proteinExistence type="predicted"/>
<feature type="transmembrane region" description="Helical" evidence="1">
    <location>
        <begin position="60"/>
        <end position="80"/>
    </location>
</feature>
<feature type="transmembrane region" description="Helical" evidence="1">
    <location>
        <begin position="104"/>
        <end position="126"/>
    </location>
</feature>
<dbReference type="AlphaFoldDB" id="A0A6P7G9P9"/>
<name>A0A6P7G9P9_DIAVI</name>
<protein>
    <submittedName>
        <fullName evidence="2">Uncharacterized protein LOC114339392</fullName>
    </submittedName>
</protein>
<feature type="transmembrane region" description="Helical" evidence="1">
    <location>
        <begin position="6"/>
        <end position="22"/>
    </location>
</feature>
<evidence type="ECO:0000256" key="1">
    <source>
        <dbReference type="SAM" id="Phobius"/>
    </source>
</evidence>
<accession>A0A6P7G9P9</accession>
<reference evidence="2" key="1">
    <citation type="submission" date="2025-08" db="UniProtKB">
        <authorList>
            <consortium name="RefSeq"/>
        </authorList>
    </citation>
    <scope>IDENTIFICATION</scope>
    <source>
        <tissue evidence="2">Whole insect</tissue>
    </source>
</reference>
<keyword evidence="1" id="KW-0812">Transmembrane</keyword>
<keyword evidence="1" id="KW-0472">Membrane</keyword>
<dbReference type="RefSeq" id="XP_028145844.1">
    <property type="nucleotide sequence ID" value="XM_028290043.1"/>
</dbReference>
<gene>
    <name evidence="2" type="primary">LOC114339392</name>
</gene>
<sequence>MRHSIYYIGLAAILILVQFLRWRKTVVKFPSEVRKMSLNLKCAGTKVYNRILQECKIIKMLCYLNLVVSMIAAGSLTPFIGDESDFFIYIAILDEYFPNYKNGLKYLCVPGLFCIGYTLTVPLFFCTHYVSHLKFQFTILNEFLKQMNEGEIFDQNYQQMIFLRLKLCMQIHNNIRNYGDWLMQL</sequence>
<organism evidence="2">
    <name type="scientific">Diabrotica virgifera virgifera</name>
    <name type="common">western corn rootworm</name>
    <dbReference type="NCBI Taxonomy" id="50390"/>
    <lineage>
        <taxon>Eukaryota</taxon>
        <taxon>Metazoa</taxon>
        <taxon>Ecdysozoa</taxon>
        <taxon>Arthropoda</taxon>
        <taxon>Hexapoda</taxon>
        <taxon>Insecta</taxon>
        <taxon>Pterygota</taxon>
        <taxon>Neoptera</taxon>
        <taxon>Endopterygota</taxon>
        <taxon>Coleoptera</taxon>
        <taxon>Polyphaga</taxon>
        <taxon>Cucujiformia</taxon>
        <taxon>Chrysomeloidea</taxon>
        <taxon>Chrysomelidae</taxon>
        <taxon>Galerucinae</taxon>
        <taxon>Diabroticina</taxon>
        <taxon>Diabroticites</taxon>
        <taxon>Diabrotica</taxon>
    </lineage>
</organism>
<dbReference type="InParanoid" id="A0A6P7G9P9"/>
<keyword evidence="1" id="KW-1133">Transmembrane helix</keyword>